<dbReference type="InterPro" id="IPR007349">
    <property type="entry name" value="DUF418"/>
</dbReference>
<name>A0A1C7DBL9_9SPHN</name>
<feature type="transmembrane region" description="Helical" evidence="2">
    <location>
        <begin position="353"/>
        <end position="377"/>
    </location>
</feature>
<reference evidence="4 5" key="1">
    <citation type="submission" date="2016-07" db="EMBL/GenBank/DDBJ databases">
        <title>Complete genome sequence of Altererythrobacter namhicola JCM 16345T, containing esterase-encoding genes.</title>
        <authorList>
            <person name="Cheng H."/>
            <person name="Wu Y.-H."/>
            <person name="Jian S.-L."/>
            <person name="Huo Y.-Y."/>
            <person name="Wang C.-S."/>
            <person name="Xu X.-W."/>
        </authorList>
    </citation>
    <scope>NUCLEOTIDE SEQUENCE [LARGE SCALE GENOMIC DNA]</scope>
    <source>
        <strain evidence="4 5">JCM 16345</strain>
    </source>
</reference>
<evidence type="ECO:0000256" key="2">
    <source>
        <dbReference type="SAM" id="Phobius"/>
    </source>
</evidence>
<sequence>MASQPTEDNTPETAVLEGTPDQPVKETNRLTSLDFVRGVAVLGILFANIVAFGQPFIAYIWPPALVGGNDAADNLTWLVQFVLVDGKFRGLFSLLFGAGLFLFMERAWARGSGRGLQMRRLFWLLLFGVSHFFLIWIGDILSLYAVWGMVALTMMKWRAKSQMVTGVILLWLGALFMVGAMGSQYVMGVGTEPMAGVPAEAIEEIRALPTTKLDMSAEAAELYGEASYPEIVEETVTTRWSWWLKQVLFVGPTETLAWILIGMAYYRRGLFSGEYDNAKLKRRGWLWFGLGSVLALVIGWWPYSTGFEMFATMLSFNGLGRLAQIPQVFGLLFLLVAYAPAAVKTGIGQRFVAAGRVAFTNYLGTSVVMMFIFHGWALGLYGELGRPELALVVFATWAFMLWWSKWWLERYRYGPLEWLWRCLTYGRRFPIKRDAA</sequence>
<feature type="transmembrane region" description="Helical" evidence="2">
    <location>
        <begin position="39"/>
        <end position="61"/>
    </location>
</feature>
<organism evidence="4 5">
    <name type="scientific">Paraurantiacibacter namhicola</name>
    <dbReference type="NCBI Taxonomy" id="645517"/>
    <lineage>
        <taxon>Bacteria</taxon>
        <taxon>Pseudomonadati</taxon>
        <taxon>Pseudomonadota</taxon>
        <taxon>Alphaproteobacteria</taxon>
        <taxon>Sphingomonadales</taxon>
        <taxon>Erythrobacteraceae</taxon>
        <taxon>Paraurantiacibacter</taxon>
    </lineage>
</organism>
<feature type="transmembrane region" description="Helical" evidence="2">
    <location>
        <begin position="166"/>
        <end position="187"/>
    </location>
</feature>
<dbReference type="PANTHER" id="PTHR30590:SF2">
    <property type="entry name" value="INNER MEMBRANE PROTEIN"/>
    <property type="match status" value="1"/>
</dbReference>
<dbReference type="KEGG" id="anh:A6F65_02391"/>
<dbReference type="Pfam" id="PF04235">
    <property type="entry name" value="DUF418"/>
    <property type="match status" value="1"/>
</dbReference>
<dbReference type="OrthoDB" id="9807744at2"/>
<evidence type="ECO:0000256" key="1">
    <source>
        <dbReference type="SAM" id="MobiDB-lite"/>
    </source>
</evidence>
<gene>
    <name evidence="4" type="ORF">A6F65_02391</name>
</gene>
<dbReference type="EMBL" id="CP016545">
    <property type="protein sequence ID" value="ANU08673.1"/>
    <property type="molecule type" value="Genomic_DNA"/>
</dbReference>
<dbReference type="InterPro" id="IPR052529">
    <property type="entry name" value="Bact_Transport_Assoc"/>
</dbReference>
<dbReference type="Proteomes" id="UP000092698">
    <property type="component" value="Chromosome"/>
</dbReference>
<dbReference type="RefSeq" id="WP_067789111.1">
    <property type="nucleotide sequence ID" value="NZ_CP016545.1"/>
</dbReference>
<dbReference type="STRING" id="645517.A6F65_02391"/>
<feature type="region of interest" description="Disordered" evidence="1">
    <location>
        <begin position="1"/>
        <end position="22"/>
    </location>
</feature>
<evidence type="ECO:0000313" key="5">
    <source>
        <dbReference type="Proteomes" id="UP000092698"/>
    </source>
</evidence>
<protein>
    <recommendedName>
        <fullName evidence="3">DUF418 domain-containing protein</fullName>
    </recommendedName>
</protein>
<feature type="transmembrane region" description="Helical" evidence="2">
    <location>
        <begin position="389"/>
        <end position="408"/>
    </location>
</feature>
<keyword evidence="2" id="KW-0472">Membrane</keyword>
<accession>A0A1C7DBL9</accession>
<dbReference type="AlphaFoldDB" id="A0A1C7DBL9"/>
<feature type="transmembrane region" description="Helical" evidence="2">
    <location>
        <begin position="285"/>
        <end position="303"/>
    </location>
</feature>
<keyword evidence="5" id="KW-1185">Reference proteome</keyword>
<feature type="transmembrane region" description="Helical" evidence="2">
    <location>
        <begin position="121"/>
        <end position="137"/>
    </location>
</feature>
<feature type="transmembrane region" description="Helical" evidence="2">
    <location>
        <begin position="91"/>
        <end position="109"/>
    </location>
</feature>
<proteinExistence type="predicted"/>
<feature type="domain" description="DUF418" evidence="3">
    <location>
        <begin position="266"/>
        <end position="426"/>
    </location>
</feature>
<dbReference type="PANTHER" id="PTHR30590">
    <property type="entry name" value="INNER MEMBRANE PROTEIN"/>
    <property type="match status" value="1"/>
</dbReference>
<keyword evidence="2" id="KW-1133">Transmembrane helix</keyword>
<feature type="compositionally biased region" description="Polar residues" evidence="1">
    <location>
        <begin position="1"/>
        <end position="12"/>
    </location>
</feature>
<evidence type="ECO:0000313" key="4">
    <source>
        <dbReference type="EMBL" id="ANU08673.1"/>
    </source>
</evidence>
<evidence type="ECO:0000259" key="3">
    <source>
        <dbReference type="Pfam" id="PF04235"/>
    </source>
</evidence>
<keyword evidence="2" id="KW-0812">Transmembrane</keyword>
<feature type="transmembrane region" description="Helical" evidence="2">
    <location>
        <begin position="323"/>
        <end position="341"/>
    </location>
</feature>